<dbReference type="AlphaFoldDB" id="A0A1G8LKE6"/>
<dbReference type="Gene3D" id="1.10.238.10">
    <property type="entry name" value="EF-hand"/>
    <property type="match status" value="1"/>
</dbReference>
<evidence type="ECO:0000259" key="1">
    <source>
        <dbReference type="PROSITE" id="PS50222"/>
    </source>
</evidence>
<evidence type="ECO:0000313" key="2">
    <source>
        <dbReference type="EMBL" id="SDI56161.1"/>
    </source>
</evidence>
<sequence>MASEFQRRKVSGVFRAMDVDGDGRLTQTDFQALAHRWTAVAGSVDPERLASIMTGWWPVLRAASGPGGDDAVSLDEVLRVVEGLGDMADAVSDTADAMFEAIDLNGDGLISCSEYGTLIETWNGAPSATDEIFPRLDLDGDGHLTRDEFRIHWTEFWAGDDPDAPGTYVFGALVE</sequence>
<dbReference type="CDD" id="cd00051">
    <property type="entry name" value="EFh"/>
    <property type="match status" value="1"/>
</dbReference>
<dbReference type="Proteomes" id="UP000199202">
    <property type="component" value="Unassembled WGS sequence"/>
</dbReference>
<proteinExistence type="predicted"/>
<gene>
    <name evidence="2" type="ORF">SAMN05421869_106120</name>
</gene>
<dbReference type="SMART" id="SM00054">
    <property type="entry name" value="EFh"/>
    <property type="match status" value="3"/>
</dbReference>
<dbReference type="OrthoDB" id="7356823at2"/>
<dbReference type="GO" id="GO:0005509">
    <property type="term" value="F:calcium ion binding"/>
    <property type="evidence" value="ECO:0007669"/>
    <property type="project" value="InterPro"/>
</dbReference>
<accession>A0A1G8LKE6</accession>
<evidence type="ECO:0000313" key="3">
    <source>
        <dbReference type="Proteomes" id="UP000199202"/>
    </source>
</evidence>
<dbReference type="PROSITE" id="PS00018">
    <property type="entry name" value="EF_HAND_1"/>
    <property type="match status" value="3"/>
</dbReference>
<dbReference type="InterPro" id="IPR018247">
    <property type="entry name" value="EF_Hand_1_Ca_BS"/>
</dbReference>
<keyword evidence="3" id="KW-1185">Reference proteome</keyword>
<dbReference type="InterPro" id="IPR011992">
    <property type="entry name" value="EF-hand-dom_pair"/>
</dbReference>
<feature type="domain" description="EF-hand" evidence="1">
    <location>
        <begin position="90"/>
        <end position="125"/>
    </location>
</feature>
<dbReference type="SUPFAM" id="SSF47473">
    <property type="entry name" value="EF-hand"/>
    <property type="match status" value="1"/>
</dbReference>
<feature type="domain" description="EF-hand" evidence="1">
    <location>
        <begin position="130"/>
        <end position="159"/>
    </location>
</feature>
<dbReference type="EMBL" id="FNDJ01000006">
    <property type="protein sequence ID" value="SDI56161.1"/>
    <property type="molecule type" value="Genomic_DNA"/>
</dbReference>
<organism evidence="2 3">
    <name type="scientific">Nonomuraea jiangxiensis</name>
    <dbReference type="NCBI Taxonomy" id="633440"/>
    <lineage>
        <taxon>Bacteria</taxon>
        <taxon>Bacillati</taxon>
        <taxon>Actinomycetota</taxon>
        <taxon>Actinomycetes</taxon>
        <taxon>Streptosporangiales</taxon>
        <taxon>Streptosporangiaceae</taxon>
        <taxon>Nonomuraea</taxon>
    </lineage>
</organism>
<name>A0A1G8LKE6_9ACTN</name>
<dbReference type="STRING" id="633440.SAMN05421869_106120"/>
<dbReference type="PROSITE" id="PS50222">
    <property type="entry name" value="EF_HAND_2"/>
    <property type="match status" value="3"/>
</dbReference>
<dbReference type="InterPro" id="IPR002048">
    <property type="entry name" value="EF_hand_dom"/>
</dbReference>
<feature type="domain" description="EF-hand" evidence="1">
    <location>
        <begin position="5"/>
        <end position="40"/>
    </location>
</feature>
<protein>
    <submittedName>
        <fullName evidence="2">Ca2+-binding protein, EF-hand superfamily</fullName>
    </submittedName>
</protein>
<dbReference type="Pfam" id="PF13202">
    <property type="entry name" value="EF-hand_5"/>
    <property type="match status" value="3"/>
</dbReference>
<reference evidence="2 3" key="1">
    <citation type="submission" date="2016-10" db="EMBL/GenBank/DDBJ databases">
        <authorList>
            <person name="de Groot N.N."/>
        </authorList>
    </citation>
    <scope>NUCLEOTIDE SEQUENCE [LARGE SCALE GENOMIC DNA]</scope>
    <source>
        <strain evidence="2 3">CGMCC 4.6533</strain>
    </source>
</reference>